<reference evidence="9 10" key="1">
    <citation type="journal article" date="2015" name="Antonie Van Leeuwenhoek">
        <title>Lampropedia puyangensis sp. nov., isolated from symptomatic bark of Populus ? euramericana canker and emended description of Lampropedia hyalina (Ehrenberg 1832) Lee et al. 2004.</title>
        <authorList>
            <person name="Li Y."/>
            <person name="Wang T."/>
            <person name="Piao C.G."/>
            <person name="Wang L.F."/>
            <person name="Tian G.Z."/>
            <person name="Zhu T.H."/>
            <person name="Guo M.W."/>
        </authorList>
    </citation>
    <scope>NUCLEOTIDE SEQUENCE [LARGE SCALE GENOMIC DNA]</scope>
    <source>
        <strain evidence="9 10">2-bin</strain>
    </source>
</reference>
<organism evidence="9 10">
    <name type="scientific">Lampropedia puyangensis</name>
    <dbReference type="NCBI Taxonomy" id="1330072"/>
    <lineage>
        <taxon>Bacteria</taxon>
        <taxon>Pseudomonadati</taxon>
        <taxon>Pseudomonadota</taxon>
        <taxon>Betaproteobacteria</taxon>
        <taxon>Burkholderiales</taxon>
        <taxon>Comamonadaceae</taxon>
        <taxon>Lampropedia</taxon>
    </lineage>
</organism>
<feature type="compositionally biased region" description="Polar residues" evidence="7">
    <location>
        <begin position="470"/>
        <end position="480"/>
    </location>
</feature>
<dbReference type="InterPro" id="IPR051260">
    <property type="entry name" value="Diverse_substr_monoxygenases"/>
</dbReference>
<feature type="binding site" evidence="6">
    <location>
        <position position="211"/>
    </location>
    <ligand>
        <name>FMN</name>
        <dbReference type="ChEBI" id="CHEBI:58210"/>
    </ligand>
</feature>
<comment type="similarity">
    <text evidence="5">Belongs to the NtaA/SnaA/DszA monooxygenase family.</text>
</comment>
<evidence type="ECO:0000313" key="9">
    <source>
        <dbReference type="EMBL" id="THT98819.1"/>
    </source>
</evidence>
<dbReference type="AlphaFoldDB" id="A0A4S8EVC4"/>
<feature type="binding site" evidence="6">
    <location>
        <position position="141"/>
    </location>
    <ligand>
        <name>FMN</name>
        <dbReference type="ChEBI" id="CHEBI:58210"/>
    </ligand>
</feature>
<dbReference type="InterPro" id="IPR036661">
    <property type="entry name" value="Luciferase-like_sf"/>
</dbReference>
<dbReference type="GO" id="GO:0016705">
    <property type="term" value="F:oxidoreductase activity, acting on paired donors, with incorporation or reduction of molecular oxygen"/>
    <property type="evidence" value="ECO:0007669"/>
    <property type="project" value="InterPro"/>
</dbReference>
<evidence type="ECO:0000256" key="7">
    <source>
        <dbReference type="SAM" id="MobiDB-lite"/>
    </source>
</evidence>
<evidence type="ECO:0000256" key="2">
    <source>
        <dbReference type="ARBA" id="ARBA00022643"/>
    </source>
</evidence>
<sequence>MFWATGTHSAGWRHPDARTDGAFDIAFIQSVVKTAEAAKFDFLFLGDRLVSDPALAKTNPGQMSRLEPFTVASAVAAVTTHIGLVVTANPTYNDPYTVARMTAALDHLSGGRASWNLVTGADPAAAQNFGRKEHWSTEQRYDWADEFVDVVRKLWDSWEDDAVQTDLHGLKIDRNRIHPIAHTGPLIHIDSALDMPRPPQGHVVLLHAGTSDRSRELAAREADVVFTGAATHADAQAYYRDIKARAAKYDRAADDISIMPGLIVITAETTAEAVAIYDQLNALITLDAEDPRTEGEVNTEDKLQGFQYVSLGRGSKRNLTLVSSAIGVDVRGNDHDALVPPDVLTRAHEAGQAIFKFVSTQTRRTVDAADPAQRIRFRDLIHASIAQTATVVGNPQEVADFMQHWLHTEAADGFNIFPSYLPGTVDDFARLVVPELQARGLFRLDYSGHTFRDHLRLTRPPRRTTPPLSPSISEDTFSSSAVSAVKPLAVEPSHG</sequence>
<dbReference type="InterPro" id="IPR016215">
    <property type="entry name" value="NTA_MOA"/>
</dbReference>
<dbReference type="Pfam" id="PF00296">
    <property type="entry name" value="Bac_luciferase"/>
    <property type="match status" value="1"/>
</dbReference>
<evidence type="ECO:0000256" key="5">
    <source>
        <dbReference type="ARBA" id="ARBA00033748"/>
    </source>
</evidence>
<keyword evidence="10" id="KW-1185">Reference proteome</keyword>
<evidence type="ECO:0000256" key="6">
    <source>
        <dbReference type="PIRSR" id="PIRSR000337-1"/>
    </source>
</evidence>
<dbReference type="Gene3D" id="3.20.20.30">
    <property type="entry name" value="Luciferase-like domain"/>
    <property type="match status" value="1"/>
</dbReference>
<keyword evidence="3" id="KW-0560">Oxidoreductase</keyword>
<evidence type="ECO:0000256" key="4">
    <source>
        <dbReference type="ARBA" id="ARBA00023033"/>
    </source>
</evidence>
<feature type="binding site" evidence="6">
    <location>
        <position position="87"/>
    </location>
    <ligand>
        <name>FMN</name>
        <dbReference type="ChEBI" id="CHEBI:58210"/>
    </ligand>
</feature>
<keyword evidence="2 6" id="KW-0288">FMN</keyword>
<gene>
    <name evidence="9" type="ORF">E9531_13520</name>
</gene>
<dbReference type="GO" id="GO:0004497">
    <property type="term" value="F:monooxygenase activity"/>
    <property type="evidence" value="ECO:0007669"/>
    <property type="project" value="UniProtKB-KW"/>
</dbReference>
<evidence type="ECO:0000256" key="3">
    <source>
        <dbReference type="ARBA" id="ARBA00023002"/>
    </source>
</evidence>
<dbReference type="NCBIfam" id="TIGR03860">
    <property type="entry name" value="FMN_nitrolo"/>
    <property type="match status" value="1"/>
</dbReference>
<dbReference type="PANTHER" id="PTHR30011">
    <property type="entry name" value="ALKANESULFONATE MONOOXYGENASE-RELATED"/>
    <property type="match status" value="1"/>
</dbReference>
<evidence type="ECO:0000259" key="8">
    <source>
        <dbReference type="Pfam" id="PF00296"/>
    </source>
</evidence>
<feature type="region of interest" description="Disordered" evidence="7">
    <location>
        <begin position="456"/>
        <end position="480"/>
    </location>
</feature>
<keyword evidence="1 6" id="KW-0285">Flavoprotein</keyword>
<comment type="caution">
    <text evidence="9">The sequence shown here is derived from an EMBL/GenBank/DDBJ whole genome shotgun (WGS) entry which is preliminary data.</text>
</comment>
<protein>
    <submittedName>
        <fullName evidence="9">LLM class flavin-dependent oxidoreductase</fullName>
    </submittedName>
</protein>
<feature type="domain" description="Luciferase-like" evidence="8">
    <location>
        <begin position="11"/>
        <end position="339"/>
    </location>
</feature>
<name>A0A4S8EVC4_9BURK</name>
<keyword evidence="4" id="KW-0503">Monooxygenase</keyword>
<dbReference type="InterPro" id="IPR011251">
    <property type="entry name" value="Luciferase-like_dom"/>
</dbReference>
<dbReference type="EMBL" id="STFG01000017">
    <property type="protein sequence ID" value="THT98819.1"/>
    <property type="molecule type" value="Genomic_DNA"/>
</dbReference>
<evidence type="ECO:0000313" key="10">
    <source>
        <dbReference type="Proteomes" id="UP000308917"/>
    </source>
</evidence>
<dbReference type="PIRSF" id="PIRSF000337">
    <property type="entry name" value="NTA_MOA"/>
    <property type="match status" value="1"/>
</dbReference>
<accession>A0A4S8EVC4</accession>
<dbReference type="Proteomes" id="UP000308917">
    <property type="component" value="Unassembled WGS sequence"/>
</dbReference>
<proteinExistence type="inferred from homology"/>
<evidence type="ECO:0000256" key="1">
    <source>
        <dbReference type="ARBA" id="ARBA00022630"/>
    </source>
</evidence>
<dbReference type="SUPFAM" id="SSF51679">
    <property type="entry name" value="Bacterial luciferase-like"/>
    <property type="match status" value="1"/>
</dbReference>
<dbReference type="PANTHER" id="PTHR30011:SF16">
    <property type="entry name" value="C2H2 FINGER DOMAIN TRANSCRIPTION FACTOR (EUROFUNG)-RELATED"/>
    <property type="match status" value="1"/>
</dbReference>
<feature type="binding site" evidence="6">
    <location>
        <position position="47"/>
    </location>
    <ligand>
        <name>FMN</name>
        <dbReference type="ChEBI" id="CHEBI:58210"/>
    </ligand>
</feature>
<dbReference type="OrthoDB" id="4505903at2"/>
<dbReference type="CDD" id="cd01095">
    <property type="entry name" value="Nitrilotriacetate_monoxgenase"/>
    <property type="match status" value="1"/>
</dbReference>